<dbReference type="SUPFAM" id="SSF53474">
    <property type="entry name" value="alpha/beta-Hydrolases"/>
    <property type="match status" value="1"/>
</dbReference>
<dbReference type="PANTHER" id="PTHR11559">
    <property type="entry name" value="CARBOXYLESTERASE"/>
    <property type="match status" value="1"/>
</dbReference>
<dbReference type="Gene3D" id="3.40.50.1820">
    <property type="entry name" value="alpha/beta hydrolase"/>
    <property type="match status" value="1"/>
</dbReference>
<dbReference type="InterPro" id="IPR019819">
    <property type="entry name" value="Carboxylesterase_B_CS"/>
</dbReference>
<evidence type="ECO:0000259" key="2">
    <source>
        <dbReference type="Pfam" id="PF00135"/>
    </source>
</evidence>
<evidence type="ECO:0000313" key="3">
    <source>
        <dbReference type="EMBL" id="CEJ92622.1"/>
    </source>
</evidence>
<proteinExistence type="predicted"/>
<accession>A0A0A1TPF0</accession>
<protein>
    <recommendedName>
        <fullName evidence="2">Carboxylesterase type B domain-containing protein</fullName>
    </recommendedName>
</protein>
<dbReference type="Pfam" id="PF00135">
    <property type="entry name" value="COesterase"/>
    <property type="match status" value="1"/>
</dbReference>
<dbReference type="STRING" id="1531966.A0A0A1TPF0"/>
<feature type="chain" id="PRO_5001979632" description="Carboxylesterase type B domain-containing protein" evidence="1">
    <location>
        <begin position="18"/>
        <end position="551"/>
    </location>
</feature>
<evidence type="ECO:0000256" key="1">
    <source>
        <dbReference type="SAM" id="SignalP"/>
    </source>
</evidence>
<organism evidence="3 4">
    <name type="scientific">[Torrubiella] hemipterigena</name>
    <dbReference type="NCBI Taxonomy" id="1531966"/>
    <lineage>
        <taxon>Eukaryota</taxon>
        <taxon>Fungi</taxon>
        <taxon>Dikarya</taxon>
        <taxon>Ascomycota</taxon>
        <taxon>Pezizomycotina</taxon>
        <taxon>Sordariomycetes</taxon>
        <taxon>Hypocreomycetidae</taxon>
        <taxon>Hypocreales</taxon>
        <taxon>Clavicipitaceae</taxon>
        <taxon>Clavicipitaceae incertae sedis</taxon>
        <taxon>'Torrubiella' clade</taxon>
    </lineage>
</organism>
<dbReference type="AlphaFoldDB" id="A0A0A1TPF0"/>
<evidence type="ECO:0000313" key="4">
    <source>
        <dbReference type="Proteomes" id="UP000039046"/>
    </source>
</evidence>
<keyword evidence="4" id="KW-1185">Reference proteome</keyword>
<sequence>MQPRSCLFSIVVAVATASPSVKLDAGILHGAQCANSPAVVYRGVPYAQPPVGQLRFKSPEPIRVYPDGHLDATKAAAPCIQFISQFKVNEPPMSEDCLYLDVYIPPKISAGVKLPIKVFAYGGANAAGGISYPLYDGCNLATDAIVIVFSYRLGPLGFLGLQSAGIQGNMAIEDSLLALRWVQENARALGGDSNQVLLFGQSAGAHNSFVMSTLPQAKGLFSSLILESGGGQDVMTRENLQHISTMYADLLNCTGLNQLHCLQTQCIENITTAYSKLPLLGPVDAISQRFAMTLPNTVSLAKPAIDGEIVRQDPLLVGPQVPILAGSNENESSLFVYPLYKSYNGTYNQTTYDDFIAEWGPVSEDIGAAYPLSKFNISASPKANILIAITHVLSMASFICQPRRALLAAKAAGMPTYSYRFGRTPSCPWLYVDGENVPPKEFEEAFGAAHTSEISFVFGNMDQMPFGTGTCNSSSFDKSISQTLIAAWSSMATSRSPSTQELPWPQFEKCSHQGLHITNEAMAISPIDFSECKFWDRIYTKLGSVGVRPSK</sequence>
<keyword evidence="1" id="KW-0732">Signal</keyword>
<dbReference type="EMBL" id="CDHN01000005">
    <property type="protein sequence ID" value="CEJ92622.1"/>
    <property type="molecule type" value="Genomic_DNA"/>
</dbReference>
<feature type="signal peptide" evidence="1">
    <location>
        <begin position="1"/>
        <end position="17"/>
    </location>
</feature>
<reference evidence="3 4" key="1">
    <citation type="journal article" date="2015" name="Genome Announc.">
        <title>Draft Genome Sequence and Gene Annotation of the Entomopathogenic Fungus Verticillium hemipterigenum.</title>
        <authorList>
            <person name="Horn F."/>
            <person name="Habel A."/>
            <person name="Scharf D.H."/>
            <person name="Dworschak J."/>
            <person name="Brakhage A.A."/>
            <person name="Guthke R."/>
            <person name="Hertweck C."/>
            <person name="Linde J."/>
        </authorList>
    </citation>
    <scope>NUCLEOTIDE SEQUENCE [LARGE SCALE GENOMIC DNA]</scope>
</reference>
<dbReference type="ESTHER" id="9hypo-a0a0a1tpf0">
    <property type="family name" value="Fungal_carboxylesterase_lipase"/>
</dbReference>
<name>A0A0A1TPF0_9HYPO</name>
<feature type="domain" description="Carboxylesterase type B" evidence="2">
    <location>
        <begin position="18"/>
        <end position="535"/>
    </location>
</feature>
<gene>
    <name evidence="3" type="ORF">VHEMI08260</name>
</gene>
<dbReference type="InterPro" id="IPR029058">
    <property type="entry name" value="AB_hydrolase_fold"/>
</dbReference>
<dbReference type="InterPro" id="IPR050309">
    <property type="entry name" value="Type-B_Carboxylest/Lipase"/>
</dbReference>
<dbReference type="Proteomes" id="UP000039046">
    <property type="component" value="Unassembled WGS sequence"/>
</dbReference>
<dbReference type="HOGENOM" id="CLU_006586_16_4_1"/>
<dbReference type="PROSITE" id="PS00941">
    <property type="entry name" value="CARBOXYLESTERASE_B_2"/>
    <property type="match status" value="1"/>
</dbReference>
<dbReference type="OrthoDB" id="408631at2759"/>
<dbReference type="InterPro" id="IPR002018">
    <property type="entry name" value="CarbesteraseB"/>
</dbReference>